<dbReference type="PANTHER" id="PTHR13376:SF0">
    <property type="entry name" value="INTRAFLAGELLAR TRANSPORT PROTEIN 46 HOMOLOG"/>
    <property type="match status" value="1"/>
</dbReference>
<keyword evidence="4" id="KW-0963">Cytoplasm</keyword>
<comment type="subcellular location">
    <subcellularLocation>
        <location evidence="1">Cytoplasm</location>
        <location evidence="1">Cytoskeleton</location>
        <location evidence="1">Cilium basal body</location>
    </subcellularLocation>
</comment>
<comment type="similarity">
    <text evidence="2">Belongs to the IFT46 family.</text>
</comment>
<dbReference type="InterPro" id="IPR022088">
    <property type="entry name" value="Intraflagellar_transp_cmplxB"/>
</dbReference>
<keyword evidence="10" id="KW-1185">Reference proteome</keyword>
<evidence type="ECO:0000256" key="6">
    <source>
        <dbReference type="ARBA" id="ARBA00023212"/>
    </source>
</evidence>
<keyword evidence="5" id="KW-0969">Cilium</keyword>
<dbReference type="Pfam" id="PF12317">
    <property type="entry name" value="IFT46_B_C"/>
    <property type="match status" value="1"/>
</dbReference>
<reference evidence="9" key="1">
    <citation type="submission" date="2022-01" db="EMBL/GenBank/DDBJ databases">
        <authorList>
            <person name="King R."/>
        </authorList>
    </citation>
    <scope>NUCLEOTIDE SEQUENCE</scope>
</reference>
<proteinExistence type="inferred from homology"/>
<feature type="compositionally biased region" description="Basic and acidic residues" evidence="8">
    <location>
        <begin position="25"/>
        <end position="47"/>
    </location>
</feature>
<keyword evidence="7" id="KW-0966">Cell projection</keyword>
<evidence type="ECO:0000313" key="9">
    <source>
        <dbReference type="EMBL" id="CAH1397593.1"/>
    </source>
</evidence>
<feature type="compositionally biased region" description="Acidic residues" evidence="8">
    <location>
        <begin position="71"/>
        <end position="90"/>
    </location>
</feature>
<dbReference type="PANTHER" id="PTHR13376">
    <property type="entry name" value="INTRAFLAGELLAR TRANSPORT PROTEIN 46 HOMOLOG"/>
    <property type="match status" value="1"/>
</dbReference>
<evidence type="ECO:0000313" key="10">
    <source>
        <dbReference type="Proteomes" id="UP001152798"/>
    </source>
</evidence>
<dbReference type="GO" id="GO:0060271">
    <property type="term" value="P:cilium assembly"/>
    <property type="evidence" value="ECO:0007669"/>
    <property type="project" value="TreeGrafter"/>
</dbReference>
<keyword evidence="6" id="KW-0206">Cytoskeleton</keyword>
<dbReference type="OrthoDB" id="2119217at2759"/>
<dbReference type="GO" id="GO:0005815">
    <property type="term" value="C:microtubule organizing center"/>
    <property type="evidence" value="ECO:0007669"/>
    <property type="project" value="TreeGrafter"/>
</dbReference>
<dbReference type="AlphaFoldDB" id="A0A9P0H8Z1"/>
<evidence type="ECO:0000256" key="7">
    <source>
        <dbReference type="ARBA" id="ARBA00023273"/>
    </source>
</evidence>
<organism evidence="9 10">
    <name type="scientific">Nezara viridula</name>
    <name type="common">Southern green stink bug</name>
    <name type="synonym">Cimex viridulus</name>
    <dbReference type="NCBI Taxonomy" id="85310"/>
    <lineage>
        <taxon>Eukaryota</taxon>
        <taxon>Metazoa</taxon>
        <taxon>Ecdysozoa</taxon>
        <taxon>Arthropoda</taxon>
        <taxon>Hexapoda</taxon>
        <taxon>Insecta</taxon>
        <taxon>Pterygota</taxon>
        <taxon>Neoptera</taxon>
        <taxon>Paraneoptera</taxon>
        <taxon>Hemiptera</taxon>
        <taxon>Heteroptera</taxon>
        <taxon>Panheteroptera</taxon>
        <taxon>Pentatomomorpha</taxon>
        <taxon>Pentatomoidea</taxon>
        <taxon>Pentatomidae</taxon>
        <taxon>Pentatominae</taxon>
        <taxon>Nezara</taxon>
    </lineage>
</organism>
<evidence type="ECO:0000256" key="8">
    <source>
        <dbReference type="SAM" id="MobiDB-lite"/>
    </source>
</evidence>
<dbReference type="Proteomes" id="UP001152798">
    <property type="component" value="Chromosome 3"/>
</dbReference>
<dbReference type="GO" id="GO:0031514">
    <property type="term" value="C:motile cilium"/>
    <property type="evidence" value="ECO:0007669"/>
    <property type="project" value="TreeGrafter"/>
</dbReference>
<accession>A0A9P0H8Z1</accession>
<feature type="region of interest" description="Disordered" evidence="8">
    <location>
        <begin position="1"/>
        <end position="102"/>
    </location>
</feature>
<sequence length="324" mass="36945">MNEMYDEEIYVKNADEVESLSPRSPRREYVSSRMEMRAEMKPKRDRPMSAAKSRSSSRIQPVEVPTGFEQGDTESSENSEEDDDDDDDDGGDPHEVIIEGAYDPKDYQRLPVSADIKELFEYITFYTPVTVQLDYKLIPFIPSYIPAVGDIDAFIKVRRPDNVDDNLGLTVVDEPSIHQSEPAVMHLQLRATTKQSSAKPVVVKKLANAEKNPKAIDKWIKDISELHKSKPPPTLEYSRPMPDIDGLMQEWPPEFENKLNEIGLPLEDLDVDILTYADVICAIFDIPRYESRIESLHILFMLYSAIKNYKSNSEGNAVLENQDN</sequence>
<dbReference type="GO" id="GO:0042073">
    <property type="term" value="P:intraciliary transport"/>
    <property type="evidence" value="ECO:0007669"/>
    <property type="project" value="InterPro"/>
</dbReference>
<protein>
    <recommendedName>
        <fullName evidence="3">Intraflagellar transport protein 46 homolog</fullName>
    </recommendedName>
</protein>
<evidence type="ECO:0000256" key="3">
    <source>
        <dbReference type="ARBA" id="ARBA00017206"/>
    </source>
</evidence>
<name>A0A9P0H8Z1_NEZVI</name>
<feature type="compositionally biased region" description="Basic and acidic residues" evidence="8">
    <location>
        <begin position="91"/>
        <end position="102"/>
    </location>
</feature>
<evidence type="ECO:0000256" key="4">
    <source>
        <dbReference type="ARBA" id="ARBA00022490"/>
    </source>
</evidence>
<dbReference type="GO" id="GO:0030992">
    <property type="term" value="C:intraciliary transport particle B"/>
    <property type="evidence" value="ECO:0007669"/>
    <property type="project" value="TreeGrafter"/>
</dbReference>
<dbReference type="EMBL" id="OV725079">
    <property type="protein sequence ID" value="CAH1397593.1"/>
    <property type="molecule type" value="Genomic_DNA"/>
</dbReference>
<evidence type="ECO:0000256" key="5">
    <source>
        <dbReference type="ARBA" id="ARBA00023069"/>
    </source>
</evidence>
<evidence type="ECO:0000256" key="2">
    <source>
        <dbReference type="ARBA" id="ARBA00007700"/>
    </source>
</evidence>
<evidence type="ECO:0000256" key="1">
    <source>
        <dbReference type="ARBA" id="ARBA00004120"/>
    </source>
</evidence>
<gene>
    <name evidence="9" type="ORF">NEZAVI_LOCUS7389</name>
</gene>